<evidence type="ECO:0000256" key="1">
    <source>
        <dbReference type="SAM" id="MobiDB-lite"/>
    </source>
</evidence>
<keyword evidence="3" id="KW-1185">Reference proteome</keyword>
<sequence>MLKWAVNQPRPSYLGAATGKATETETGNATAIEVEASRAGRALNEDYSDLQATPIPTPTIRLKLKRHSLLLSRDKENQLTSTPLPAASACPCACAFPRTPLLRDLSNIMSPLQMQTPPPSQSHSRVRSQLKLKPSTVYASTLPTFEAEYSPSYRPSDTPTNAPIPGPLLALRGMGIPDSYFEKPRYLEQKPLIPVPVPVSVEAKAKAVPAATPAGHHQATLSSSQMGDVTLERMIDAILESTRKPPTKAGALRSRQRLHQRQRLRGGGGQRQRLVSPTATHSPTYRPAFDPASDLCEYWQQPPPLGAASNSPSLNLNLNPNVYEEREVRSPQASKLRSSVSLQLQLRRQLGVRRKRKIATKISSSVRHSAQKLLAAASRSAQKLPQSHAPRSSRHISPDSGHNSTSDCDLEEEPLGGEELEAACQLDDLWMQTELLARDATKRRLSFSLND</sequence>
<protein>
    <submittedName>
        <fullName evidence="2">CG15646</fullName>
    </submittedName>
</protein>
<reference evidence="2 3" key="1">
    <citation type="submission" date="2015-08" db="EMBL/GenBank/DDBJ databases">
        <title>Ancestral chromatin configuration constrains chromatin evolution on differentiating sex chromosomes in Drosophila.</title>
        <authorList>
            <person name="Zhou Q."/>
            <person name="Bachtrog D."/>
        </authorList>
    </citation>
    <scope>NUCLEOTIDE SEQUENCE [LARGE SCALE GENOMIC DNA]</scope>
    <source>
        <tissue evidence="2">Whole larvae</tissue>
    </source>
</reference>
<dbReference type="Proteomes" id="UP000494163">
    <property type="component" value="Chromosome X"/>
</dbReference>
<dbReference type="EMBL" id="CP012528">
    <property type="protein sequence ID" value="ALC49587.1"/>
    <property type="molecule type" value="Genomic_DNA"/>
</dbReference>
<accession>A0A0M4FA69</accession>
<dbReference type="AlphaFoldDB" id="A0A0M4FA69"/>
<dbReference type="OrthoDB" id="7869990at2759"/>
<name>A0A0M4FA69_DROBS</name>
<gene>
    <name evidence="2" type="ORF">Dbus_chrXg1443</name>
</gene>
<dbReference type="InterPro" id="IPR032057">
    <property type="entry name" value="DUF4799"/>
</dbReference>
<evidence type="ECO:0000313" key="2">
    <source>
        <dbReference type="EMBL" id="ALC49587.1"/>
    </source>
</evidence>
<feature type="region of interest" description="Disordered" evidence="1">
    <location>
        <begin position="242"/>
        <end position="287"/>
    </location>
</feature>
<dbReference type="Pfam" id="PF16056">
    <property type="entry name" value="DUF4799"/>
    <property type="match status" value="1"/>
</dbReference>
<feature type="compositionally biased region" description="Basic residues" evidence="1">
    <location>
        <begin position="254"/>
        <end position="264"/>
    </location>
</feature>
<feature type="region of interest" description="Disordered" evidence="1">
    <location>
        <begin position="369"/>
        <end position="414"/>
    </location>
</feature>
<evidence type="ECO:0000313" key="3">
    <source>
        <dbReference type="Proteomes" id="UP000494163"/>
    </source>
</evidence>
<organism evidence="2 3">
    <name type="scientific">Drosophila busckii</name>
    <name type="common">Fruit fly</name>
    <dbReference type="NCBI Taxonomy" id="30019"/>
    <lineage>
        <taxon>Eukaryota</taxon>
        <taxon>Metazoa</taxon>
        <taxon>Ecdysozoa</taxon>
        <taxon>Arthropoda</taxon>
        <taxon>Hexapoda</taxon>
        <taxon>Insecta</taxon>
        <taxon>Pterygota</taxon>
        <taxon>Neoptera</taxon>
        <taxon>Endopterygota</taxon>
        <taxon>Diptera</taxon>
        <taxon>Brachycera</taxon>
        <taxon>Muscomorpha</taxon>
        <taxon>Ephydroidea</taxon>
        <taxon>Drosophilidae</taxon>
        <taxon>Drosophila</taxon>
    </lineage>
</organism>
<dbReference type="OMA" id="EEHCQLN"/>
<proteinExistence type="predicted"/>